<dbReference type="AlphaFoldDB" id="A0AAW0NAN3"/>
<accession>A0AAW0NAN3</accession>
<comment type="caution">
    <text evidence="3">The sequence shown here is derived from an EMBL/GenBank/DDBJ whole genome shotgun (WGS) entry which is preliminary data.</text>
</comment>
<dbReference type="Proteomes" id="UP001460270">
    <property type="component" value="Unassembled WGS sequence"/>
</dbReference>
<reference evidence="4" key="1">
    <citation type="submission" date="2024-04" db="EMBL/GenBank/DDBJ databases">
        <title>Salinicola lusitanus LLJ914,a marine bacterium isolated from the Okinawa Trough.</title>
        <authorList>
            <person name="Li J."/>
        </authorList>
    </citation>
    <scope>NUCLEOTIDE SEQUENCE [LARGE SCALE GENOMIC DNA]</scope>
</reference>
<gene>
    <name evidence="3" type="ORF">WMY93_024123</name>
</gene>
<dbReference type="SUPFAM" id="SSF57603">
    <property type="entry name" value="FnI-like domain"/>
    <property type="match status" value="1"/>
</dbReference>
<organism evidence="3 4">
    <name type="scientific">Mugilogobius chulae</name>
    <name type="common">yellowstripe goby</name>
    <dbReference type="NCBI Taxonomy" id="88201"/>
    <lineage>
        <taxon>Eukaryota</taxon>
        <taxon>Metazoa</taxon>
        <taxon>Chordata</taxon>
        <taxon>Craniata</taxon>
        <taxon>Vertebrata</taxon>
        <taxon>Euteleostomi</taxon>
        <taxon>Actinopterygii</taxon>
        <taxon>Neopterygii</taxon>
        <taxon>Teleostei</taxon>
        <taxon>Neoteleostei</taxon>
        <taxon>Acanthomorphata</taxon>
        <taxon>Gobiaria</taxon>
        <taxon>Gobiiformes</taxon>
        <taxon>Gobioidei</taxon>
        <taxon>Gobiidae</taxon>
        <taxon>Gobionellinae</taxon>
        <taxon>Mugilogobius</taxon>
    </lineage>
</organism>
<evidence type="ECO:0000313" key="4">
    <source>
        <dbReference type="Proteomes" id="UP001460270"/>
    </source>
</evidence>
<sequence length="312" mass="34782">MFYGRSVTGEPLHIYDTVVDLLEAVNLSQPISGVSSVHTTTGILYKLRSKAPHLTLPSEYSQYISSNISSSLGLFLREKSLRAQDVVRMAINVELERVTFFVECDEPVVVPITSEESVNLTFPGDVLVTVGSTPGRKHSKFTGYLINAELSVKAFEKRVWNCDTTDSNDSDQNSANWTMSHQNAPSSKPEQKQSPSNVQVEQRDQQHRGVALGPPSPPLRTKTGANLEEDRLASLELKLSQLSQMVDMMKTQNAELQTRVQYLEGCECVRPGPTCVWEGRDFQEGERWHTDLDTLCTCTAGQVRCQANSREE</sequence>
<feature type="region of interest" description="Disordered" evidence="2">
    <location>
        <begin position="166"/>
        <end position="225"/>
    </location>
</feature>
<evidence type="ECO:0000256" key="1">
    <source>
        <dbReference type="SAM" id="Coils"/>
    </source>
</evidence>
<dbReference type="Gene3D" id="2.10.70.10">
    <property type="entry name" value="Complement Module, domain 1"/>
    <property type="match status" value="1"/>
</dbReference>
<evidence type="ECO:0000313" key="3">
    <source>
        <dbReference type="EMBL" id="KAK7892160.1"/>
    </source>
</evidence>
<protein>
    <submittedName>
        <fullName evidence="3">Uncharacterized protein</fullName>
    </submittedName>
</protein>
<keyword evidence="4" id="KW-1185">Reference proteome</keyword>
<feature type="coiled-coil region" evidence="1">
    <location>
        <begin position="225"/>
        <end position="259"/>
    </location>
</feature>
<proteinExistence type="predicted"/>
<feature type="compositionally biased region" description="Low complexity" evidence="2">
    <location>
        <begin position="185"/>
        <end position="196"/>
    </location>
</feature>
<keyword evidence="1" id="KW-0175">Coiled coil</keyword>
<evidence type="ECO:0000256" key="2">
    <source>
        <dbReference type="SAM" id="MobiDB-lite"/>
    </source>
</evidence>
<dbReference type="EMBL" id="JBBPFD010000017">
    <property type="protein sequence ID" value="KAK7892160.1"/>
    <property type="molecule type" value="Genomic_DNA"/>
</dbReference>
<name>A0AAW0NAN3_9GOBI</name>